<evidence type="ECO:0000313" key="3">
    <source>
        <dbReference type="Proteomes" id="UP001589575"/>
    </source>
</evidence>
<keyword evidence="3" id="KW-1185">Reference proteome</keyword>
<dbReference type="Proteomes" id="UP001589575">
    <property type="component" value="Unassembled WGS sequence"/>
</dbReference>
<accession>A0ABV5FUC4</accession>
<protein>
    <submittedName>
        <fullName evidence="2">Uncharacterized protein</fullName>
    </submittedName>
</protein>
<dbReference type="EMBL" id="JBHMFI010000001">
    <property type="protein sequence ID" value="MFB9070276.1"/>
    <property type="molecule type" value="Genomic_DNA"/>
</dbReference>
<feature type="region of interest" description="Disordered" evidence="1">
    <location>
        <begin position="1"/>
        <end position="57"/>
    </location>
</feature>
<feature type="compositionally biased region" description="Basic and acidic residues" evidence="1">
    <location>
        <begin position="24"/>
        <end position="38"/>
    </location>
</feature>
<gene>
    <name evidence="2" type="ORF">ACFFX0_03370</name>
</gene>
<evidence type="ECO:0000313" key="2">
    <source>
        <dbReference type="EMBL" id="MFB9070276.1"/>
    </source>
</evidence>
<feature type="compositionally biased region" description="Polar residues" evidence="1">
    <location>
        <begin position="14"/>
        <end position="23"/>
    </location>
</feature>
<proteinExistence type="predicted"/>
<evidence type="ECO:0000256" key="1">
    <source>
        <dbReference type="SAM" id="MobiDB-lite"/>
    </source>
</evidence>
<comment type="caution">
    <text evidence="2">The sequence shown here is derived from an EMBL/GenBank/DDBJ whole genome shotgun (WGS) entry which is preliminary data.</text>
</comment>
<organism evidence="2 3">
    <name type="scientific">Citricoccus parietis</name>
    <dbReference type="NCBI Taxonomy" id="592307"/>
    <lineage>
        <taxon>Bacteria</taxon>
        <taxon>Bacillati</taxon>
        <taxon>Actinomycetota</taxon>
        <taxon>Actinomycetes</taxon>
        <taxon>Micrococcales</taxon>
        <taxon>Micrococcaceae</taxon>
        <taxon>Citricoccus</taxon>
    </lineage>
</organism>
<sequence>MKRPTGSPGRTPPWYSNTCSNTKNEARAGPGHDRDPGQDRCTNPGLTWPHGCGTEAG</sequence>
<name>A0ABV5FUC4_9MICC</name>
<reference evidence="2 3" key="1">
    <citation type="submission" date="2024-09" db="EMBL/GenBank/DDBJ databases">
        <authorList>
            <person name="Sun Q."/>
            <person name="Mori K."/>
        </authorList>
    </citation>
    <scope>NUCLEOTIDE SEQUENCE [LARGE SCALE GENOMIC DNA]</scope>
    <source>
        <strain evidence="2 3">CCM 7609</strain>
    </source>
</reference>